<dbReference type="Pfam" id="PF01433">
    <property type="entry name" value="Peptidase_M1"/>
    <property type="match status" value="1"/>
</dbReference>
<dbReference type="Pfam" id="PF17900">
    <property type="entry name" value="Peptidase_M1_N"/>
    <property type="match status" value="1"/>
</dbReference>
<keyword evidence="1" id="KW-0862">Zinc</keyword>
<reference evidence="5 6" key="1">
    <citation type="submission" date="2019-09" db="EMBL/GenBank/DDBJ databases">
        <title>Chitinophaga ginsengihumi sp. nov., isolated from soil of ginseng rhizosphere.</title>
        <authorList>
            <person name="Lee J."/>
        </authorList>
    </citation>
    <scope>NUCLEOTIDE SEQUENCE [LARGE SCALE GENOMIC DNA]</scope>
    <source>
        <strain evidence="5 6">BN140078</strain>
    </source>
</reference>
<keyword evidence="1" id="KW-0479">Metal-binding</keyword>
<feature type="binding site" evidence="1">
    <location>
        <position position="340"/>
    </location>
    <ligand>
        <name>Zn(2+)</name>
        <dbReference type="ChEBI" id="CHEBI:29105"/>
        <note>catalytic</note>
    </ligand>
</feature>
<feature type="domain" description="Peptidase M1 membrane alanine aminopeptidase" evidence="3">
    <location>
        <begin position="296"/>
        <end position="471"/>
    </location>
</feature>
<dbReference type="EMBL" id="VUOC01000002">
    <property type="protein sequence ID" value="KAA2243890.1"/>
    <property type="molecule type" value="Genomic_DNA"/>
</dbReference>
<dbReference type="InterPro" id="IPR027268">
    <property type="entry name" value="Peptidase_M4/M1_CTD_sf"/>
</dbReference>
<dbReference type="SUPFAM" id="SSF55486">
    <property type="entry name" value="Metalloproteases ('zincins'), catalytic domain"/>
    <property type="match status" value="1"/>
</dbReference>
<gene>
    <name evidence="5" type="ORF">F0L74_12530</name>
</gene>
<keyword evidence="2" id="KW-0732">Signal</keyword>
<dbReference type="GO" id="GO:0008237">
    <property type="term" value="F:metallopeptidase activity"/>
    <property type="evidence" value="ECO:0007669"/>
    <property type="project" value="InterPro"/>
</dbReference>
<proteinExistence type="predicted"/>
<dbReference type="CDD" id="cd09603">
    <property type="entry name" value="M1_APN_like"/>
    <property type="match status" value="1"/>
</dbReference>
<dbReference type="GO" id="GO:0008270">
    <property type="term" value="F:zinc ion binding"/>
    <property type="evidence" value="ECO:0007669"/>
    <property type="project" value="InterPro"/>
</dbReference>
<keyword evidence="6" id="KW-1185">Reference proteome</keyword>
<accession>A0A5B2VZG3</accession>
<feature type="domain" description="Aminopeptidase N-like N-terminal" evidence="4">
    <location>
        <begin position="45"/>
        <end position="224"/>
    </location>
</feature>
<feature type="binding site" evidence="1">
    <location>
        <position position="359"/>
    </location>
    <ligand>
        <name>Zn(2+)</name>
        <dbReference type="ChEBI" id="CHEBI:29105"/>
        <note>catalytic</note>
    </ligand>
</feature>
<dbReference type="Proteomes" id="UP000324611">
    <property type="component" value="Unassembled WGS sequence"/>
</dbReference>
<feature type="binding site" evidence="1">
    <location>
        <position position="336"/>
    </location>
    <ligand>
        <name>Zn(2+)</name>
        <dbReference type="ChEBI" id="CHEBI:29105"/>
        <note>catalytic</note>
    </ligand>
</feature>
<dbReference type="InterPro" id="IPR045357">
    <property type="entry name" value="Aminopeptidase_N-like_N"/>
</dbReference>
<name>A0A5B2VZG3_9BACT</name>
<dbReference type="InterPro" id="IPR034015">
    <property type="entry name" value="M1_LTA4H"/>
</dbReference>
<comment type="caution">
    <text evidence="5">The sequence shown here is derived from an EMBL/GenBank/DDBJ whole genome shotgun (WGS) entry which is preliminary data.</text>
</comment>
<feature type="signal peptide" evidence="2">
    <location>
        <begin position="1"/>
        <end position="16"/>
    </location>
</feature>
<evidence type="ECO:0000259" key="3">
    <source>
        <dbReference type="Pfam" id="PF01433"/>
    </source>
</evidence>
<organism evidence="5 6">
    <name type="scientific">Chitinophaga agrisoli</name>
    <dbReference type="NCBI Taxonomy" id="2607653"/>
    <lineage>
        <taxon>Bacteria</taxon>
        <taxon>Pseudomonadati</taxon>
        <taxon>Bacteroidota</taxon>
        <taxon>Chitinophagia</taxon>
        <taxon>Chitinophagales</taxon>
        <taxon>Chitinophagaceae</taxon>
        <taxon>Chitinophaga</taxon>
    </lineage>
</organism>
<evidence type="ECO:0000256" key="2">
    <source>
        <dbReference type="SAM" id="SignalP"/>
    </source>
</evidence>
<dbReference type="Gene3D" id="2.60.40.1730">
    <property type="entry name" value="tricorn interacting facor f3 domain"/>
    <property type="match status" value="1"/>
</dbReference>
<dbReference type="AlphaFoldDB" id="A0A5B2VZG3"/>
<dbReference type="InterPro" id="IPR042097">
    <property type="entry name" value="Aminopeptidase_N-like_N_sf"/>
</dbReference>
<dbReference type="PANTHER" id="PTHR45726">
    <property type="entry name" value="LEUKOTRIENE A-4 HYDROLASE"/>
    <property type="match status" value="1"/>
</dbReference>
<dbReference type="Gene3D" id="1.10.390.10">
    <property type="entry name" value="Neutral Protease Domain 2"/>
    <property type="match status" value="1"/>
</dbReference>
<reference evidence="5 6" key="2">
    <citation type="submission" date="2019-09" db="EMBL/GenBank/DDBJ databases">
        <authorList>
            <person name="Jin C."/>
        </authorList>
    </citation>
    <scope>NUCLEOTIDE SEQUENCE [LARGE SCALE GENOMIC DNA]</scope>
    <source>
        <strain evidence="5 6">BN140078</strain>
    </source>
</reference>
<feature type="chain" id="PRO_5023138968" evidence="2">
    <location>
        <begin position="17"/>
        <end position="555"/>
    </location>
</feature>
<dbReference type="PANTHER" id="PTHR45726:SF3">
    <property type="entry name" value="LEUKOTRIENE A-4 HYDROLASE"/>
    <property type="match status" value="1"/>
</dbReference>
<dbReference type="InterPro" id="IPR014782">
    <property type="entry name" value="Peptidase_M1_dom"/>
</dbReference>
<dbReference type="SUPFAM" id="SSF63737">
    <property type="entry name" value="Leukotriene A4 hydrolase N-terminal domain"/>
    <property type="match status" value="1"/>
</dbReference>
<evidence type="ECO:0000313" key="6">
    <source>
        <dbReference type="Proteomes" id="UP000324611"/>
    </source>
</evidence>
<evidence type="ECO:0000313" key="5">
    <source>
        <dbReference type="EMBL" id="KAA2243890.1"/>
    </source>
</evidence>
<comment type="cofactor">
    <cofactor evidence="1">
        <name>Zn(2+)</name>
        <dbReference type="ChEBI" id="CHEBI:29105"/>
    </cofactor>
    <text evidence="1">Binds 1 zinc ion per subunit.</text>
</comment>
<protein>
    <submittedName>
        <fullName evidence="5">M1 family metallopeptidase</fullName>
    </submittedName>
</protein>
<sequence>MITGLLCLLLLQPAKAQTPAARIFTKADTLRGTITPERAWWDVMRYDITVTPDYNNKTISGTSTITYKVVKDNNRLPMQLDLQEPMEIDSILLNNTARLSFTREGNAWHVQAPAQKKATEGKLTVFYHGQVKVAVRPPWSAGWTFTKDSLGRPWMTVTCQGGGASVWYPCKDHQSDEPDHGASLSITVPDTLVAVANGRLQSKKENGNGSTTYKWAVVNPISTYCIIPYIGKYVNFSETYAGEKGPLDVNYWVLDYNLDKARDYMPEQVHNMLKSLEFWFGPYPFYEDGYKLVETSHSGMEHQSAVSYGNKYHFGYNGKDGSGTGWGMKWDFIIIHESGHEWFGNNITSKDLADMYIHEGFTNYSETLFIDYIFGKDAANEYNAGIRRGIHNDRPIIPPYNVNAQGSGDMYPKASNMLHAIRHGIDNDTLFRQMLRGMNKTFYHQTVTTQQIENYISQNAHYNYNKVFDQYLRTIQIPRLELSFDKAHKEVSYRWANCVGGFNMPLVLKNEQAKLKVVPTEHWQKQLLKANEAPLFDTAAITKMYYVTTAIVEKK</sequence>
<evidence type="ECO:0000259" key="4">
    <source>
        <dbReference type="Pfam" id="PF17900"/>
    </source>
</evidence>
<evidence type="ECO:0000256" key="1">
    <source>
        <dbReference type="PIRSR" id="PIRSR634015-3"/>
    </source>
</evidence>